<evidence type="ECO:0000313" key="2">
    <source>
        <dbReference type="EMBL" id="VVV06851.1"/>
    </source>
</evidence>
<keyword evidence="2" id="KW-0614">Plasmid</keyword>
<name>A0A5Q4ZYA5_9GAMM</name>
<geneLocation type="plasmid" evidence="2">
    <name>pAWOD_1</name>
</geneLocation>
<reference evidence="2" key="1">
    <citation type="submission" date="2019-09" db="EMBL/GenBank/DDBJ databases">
        <authorList>
            <person name="Hjerde E."/>
        </authorList>
    </citation>
    <scope>NUCLEOTIDE SEQUENCE [LARGE SCALE GENOMIC DNA]</scope>
    <source>
        <strain evidence="2">06/09/160</strain>
        <plasmid evidence="2">pAWOD_1</plasmid>
    </source>
</reference>
<dbReference type="RefSeq" id="WP_176453914.1">
    <property type="nucleotide sequence ID" value="NZ_LR721752.1"/>
</dbReference>
<organism evidence="2">
    <name type="scientific">Aliivibrio wodanis</name>
    <dbReference type="NCBI Taxonomy" id="80852"/>
    <lineage>
        <taxon>Bacteria</taxon>
        <taxon>Pseudomonadati</taxon>
        <taxon>Pseudomonadota</taxon>
        <taxon>Gammaproteobacteria</taxon>
        <taxon>Vibrionales</taxon>
        <taxon>Vibrionaceae</taxon>
        <taxon>Aliivibrio</taxon>
    </lineage>
</organism>
<dbReference type="EMBL" id="LR721752">
    <property type="protein sequence ID" value="VVV06800.1"/>
    <property type="molecule type" value="Genomic_DNA"/>
</dbReference>
<dbReference type="AlphaFoldDB" id="A0A5Q4ZYA5"/>
<protein>
    <submittedName>
        <fullName evidence="2">Uncharacterized protein</fullName>
    </submittedName>
</protein>
<gene>
    <name evidence="1" type="ORF">AW0309160_04294</name>
    <name evidence="2" type="ORF">AW0309160_04345</name>
</gene>
<sequence length="119" mass="13316">MNLEVLNFLLDNESYIEEMASDVGVDSSASIGIAKLLKANAGDLSILKGNQNYHYEKVIKPLLENVQCEGPIGMIEDDEGNWDTSCVNGGIIDDESLYQSYLDEDFKCQICRYDAEKMH</sequence>
<dbReference type="EMBL" id="LR721752">
    <property type="protein sequence ID" value="VVV06851.1"/>
    <property type="molecule type" value="Genomic_DNA"/>
</dbReference>
<proteinExistence type="predicted"/>
<accession>A0A5Q4ZYA5</accession>
<evidence type="ECO:0000313" key="1">
    <source>
        <dbReference type="EMBL" id="VVV06800.1"/>
    </source>
</evidence>